<name>A0A4Y7JAR2_PAPSO</name>
<dbReference type="EMBL" id="CM010718">
    <property type="protein sequence ID" value="RZC58224.1"/>
    <property type="molecule type" value="Genomic_DNA"/>
</dbReference>
<dbReference type="Gramene" id="RZC58224">
    <property type="protein sequence ID" value="RZC58224"/>
    <property type="gene ID" value="C5167_005522"/>
</dbReference>
<dbReference type="AlphaFoldDB" id="A0A4Y7JAR2"/>
<accession>A0A4Y7JAR2</accession>
<gene>
    <name evidence="1" type="ORF">C5167_005522</name>
</gene>
<sequence length="70" mass="7593">MNARKSRKVALAVVGGGGGGGGGRKWWRWLSVAAKSSHNFDLLFNPANPVTKNMVVLQVMDNVRVEDGRQ</sequence>
<dbReference type="Proteomes" id="UP000316621">
    <property type="component" value="Chromosome 4"/>
</dbReference>
<proteinExistence type="predicted"/>
<evidence type="ECO:0000313" key="2">
    <source>
        <dbReference type="Proteomes" id="UP000316621"/>
    </source>
</evidence>
<keyword evidence="2" id="KW-1185">Reference proteome</keyword>
<organism evidence="1 2">
    <name type="scientific">Papaver somniferum</name>
    <name type="common">Opium poppy</name>
    <dbReference type="NCBI Taxonomy" id="3469"/>
    <lineage>
        <taxon>Eukaryota</taxon>
        <taxon>Viridiplantae</taxon>
        <taxon>Streptophyta</taxon>
        <taxon>Embryophyta</taxon>
        <taxon>Tracheophyta</taxon>
        <taxon>Spermatophyta</taxon>
        <taxon>Magnoliopsida</taxon>
        <taxon>Ranunculales</taxon>
        <taxon>Papaveraceae</taxon>
        <taxon>Papaveroideae</taxon>
        <taxon>Papaver</taxon>
    </lineage>
</organism>
<protein>
    <submittedName>
        <fullName evidence="1">Uncharacterized protein</fullName>
    </submittedName>
</protein>
<evidence type="ECO:0000313" key="1">
    <source>
        <dbReference type="EMBL" id="RZC58224.1"/>
    </source>
</evidence>
<reference evidence="1 2" key="1">
    <citation type="journal article" date="2018" name="Science">
        <title>The opium poppy genome and morphinan production.</title>
        <authorList>
            <person name="Guo L."/>
            <person name="Winzer T."/>
            <person name="Yang X."/>
            <person name="Li Y."/>
            <person name="Ning Z."/>
            <person name="He Z."/>
            <person name="Teodor R."/>
            <person name="Lu Y."/>
            <person name="Bowser T.A."/>
            <person name="Graham I.A."/>
            <person name="Ye K."/>
        </authorList>
    </citation>
    <scope>NUCLEOTIDE SEQUENCE [LARGE SCALE GENOMIC DNA]</scope>
    <source>
        <strain evidence="2">cv. HN1</strain>
        <tissue evidence="1">Leaves</tissue>
    </source>
</reference>